<keyword evidence="4 12" id="KW-0812">Transmembrane</keyword>
<evidence type="ECO:0000256" key="12">
    <source>
        <dbReference type="SAM" id="Phobius"/>
    </source>
</evidence>
<keyword evidence="2" id="KW-0813">Transport</keyword>
<evidence type="ECO:0000256" key="9">
    <source>
        <dbReference type="ARBA" id="ARBA00022989"/>
    </source>
</evidence>
<dbReference type="PROSITE" id="PS50294">
    <property type="entry name" value="WD_REPEATS_REGION"/>
    <property type="match status" value="1"/>
</dbReference>
<evidence type="ECO:0000256" key="1">
    <source>
        <dbReference type="ARBA" id="ARBA00004648"/>
    </source>
</evidence>
<dbReference type="Proteomes" id="UP001221142">
    <property type="component" value="Unassembled WGS sequence"/>
</dbReference>
<dbReference type="PANTHER" id="PTHR23284">
    <property type="entry name" value="PROLACTIN REGULATORY ELEMENT BINDING PROTEIN"/>
    <property type="match status" value="1"/>
</dbReference>
<dbReference type="GO" id="GO:0006888">
    <property type="term" value="P:endoplasmic reticulum to Golgi vesicle-mediated transport"/>
    <property type="evidence" value="ECO:0007669"/>
    <property type="project" value="TreeGrafter"/>
</dbReference>
<organism evidence="13 14">
    <name type="scientific">Roridomyces roridus</name>
    <dbReference type="NCBI Taxonomy" id="1738132"/>
    <lineage>
        <taxon>Eukaryota</taxon>
        <taxon>Fungi</taxon>
        <taxon>Dikarya</taxon>
        <taxon>Basidiomycota</taxon>
        <taxon>Agaricomycotina</taxon>
        <taxon>Agaricomycetes</taxon>
        <taxon>Agaricomycetidae</taxon>
        <taxon>Agaricales</taxon>
        <taxon>Marasmiineae</taxon>
        <taxon>Mycenaceae</taxon>
        <taxon>Roridomyces</taxon>
    </lineage>
</organism>
<keyword evidence="10 12" id="KW-0472">Membrane</keyword>
<dbReference type="AlphaFoldDB" id="A0AAD7FUV6"/>
<keyword evidence="8" id="KW-0653">Protein transport</keyword>
<gene>
    <name evidence="13" type="ORF">FB45DRAFT_407559</name>
</gene>
<sequence>MPRARPPRTRKKANKRSLNWNCCGRSDRLRSPGATGSDFRAARFHPTNSDVLYTISNTTSGRSRGRKAPPRLAYVCKWDVPTWTATKVKKVADKGLTCFDVSADGNLLGLGSSDCSIAILDAHTLAPLVKILKAHEFPPTTLKFNPTSRLLVSGSADNSVRIISVPDTTGKSSWTSLIVILITLLIVLLAIMSQQYL</sequence>
<keyword evidence="5" id="KW-0677">Repeat</keyword>
<reference evidence="13" key="1">
    <citation type="submission" date="2023-03" db="EMBL/GenBank/DDBJ databases">
        <title>Massive genome expansion in bonnet fungi (Mycena s.s.) driven by repeated elements and novel gene families across ecological guilds.</title>
        <authorList>
            <consortium name="Lawrence Berkeley National Laboratory"/>
            <person name="Harder C.B."/>
            <person name="Miyauchi S."/>
            <person name="Viragh M."/>
            <person name="Kuo A."/>
            <person name="Thoen E."/>
            <person name="Andreopoulos B."/>
            <person name="Lu D."/>
            <person name="Skrede I."/>
            <person name="Drula E."/>
            <person name="Henrissat B."/>
            <person name="Morin E."/>
            <person name="Kohler A."/>
            <person name="Barry K."/>
            <person name="LaButti K."/>
            <person name="Morin E."/>
            <person name="Salamov A."/>
            <person name="Lipzen A."/>
            <person name="Mereny Z."/>
            <person name="Hegedus B."/>
            <person name="Baldrian P."/>
            <person name="Stursova M."/>
            <person name="Weitz H."/>
            <person name="Taylor A."/>
            <person name="Grigoriev I.V."/>
            <person name="Nagy L.G."/>
            <person name="Martin F."/>
            <person name="Kauserud H."/>
        </authorList>
    </citation>
    <scope>NUCLEOTIDE SEQUENCE</scope>
    <source>
        <strain evidence="13">9284</strain>
    </source>
</reference>
<evidence type="ECO:0000256" key="2">
    <source>
        <dbReference type="ARBA" id="ARBA00022448"/>
    </source>
</evidence>
<comment type="caution">
    <text evidence="13">The sequence shown here is derived from an EMBL/GenBank/DDBJ whole genome shotgun (WGS) entry which is preliminary data.</text>
</comment>
<evidence type="ECO:0000256" key="8">
    <source>
        <dbReference type="ARBA" id="ARBA00022927"/>
    </source>
</evidence>
<keyword evidence="3 11" id="KW-0853">WD repeat</keyword>
<feature type="repeat" description="WD" evidence="11">
    <location>
        <begin position="132"/>
        <end position="162"/>
    </location>
</feature>
<dbReference type="GO" id="GO:0005789">
    <property type="term" value="C:endoplasmic reticulum membrane"/>
    <property type="evidence" value="ECO:0007669"/>
    <property type="project" value="UniProtKB-SubCell"/>
</dbReference>
<dbReference type="PROSITE" id="PS50082">
    <property type="entry name" value="WD_REPEATS_2"/>
    <property type="match status" value="1"/>
</dbReference>
<keyword evidence="6" id="KW-0256">Endoplasmic reticulum</keyword>
<dbReference type="EMBL" id="JARKIF010000005">
    <property type="protein sequence ID" value="KAJ7638642.1"/>
    <property type="molecule type" value="Genomic_DNA"/>
</dbReference>
<evidence type="ECO:0000256" key="5">
    <source>
        <dbReference type="ARBA" id="ARBA00022737"/>
    </source>
</evidence>
<dbReference type="GO" id="GO:0003400">
    <property type="term" value="P:regulation of COPII vesicle coating"/>
    <property type="evidence" value="ECO:0007669"/>
    <property type="project" value="TreeGrafter"/>
</dbReference>
<name>A0AAD7FUV6_9AGAR</name>
<keyword evidence="9 12" id="KW-1133">Transmembrane helix</keyword>
<comment type="subcellular location">
    <subcellularLocation>
        <location evidence="1">Endoplasmic reticulum membrane</location>
        <topology evidence="1">Single-pass type II membrane protein</topology>
    </subcellularLocation>
</comment>
<evidence type="ECO:0000313" key="14">
    <source>
        <dbReference type="Proteomes" id="UP001221142"/>
    </source>
</evidence>
<evidence type="ECO:0000313" key="13">
    <source>
        <dbReference type="EMBL" id="KAJ7638642.1"/>
    </source>
</evidence>
<dbReference type="InterPro" id="IPR015943">
    <property type="entry name" value="WD40/YVTN_repeat-like_dom_sf"/>
</dbReference>
<dbReference type="InterPro" id="IPR001680">
    <property type="entry name" value="WD40_rpt"/>
</dbReference>
<protein>
    <submittedName>
        <fullName evidence="13">WD40-repeat-containing domain protein</fullName>
    </submittedName>
</protein>
<dbReference type="SUPFAM" id="SSF50978">
    <property type="entry name" value="WD40 repeat-like"/>
    <property type="match status" value="1"/>
</dbReference>
<dbReference type="InterPro" id="IPR036322">
    <property type="entry name" value="WD40_repeat_dom_sf"/>
</dbReference>
<dbReference type="GO" id="GO:0005085">
    <property type="term" value="F:guanyl-nucleotide exchange factor activity"/>
    <property type="evidence" value="ECO:0007669"/>
    <property type="project" value="InterPro"/>
</dbReference>
<evidence type="ECO:0000256" key="11">
    <source>
        <dbReference type="PROSITE-ProRule" id="PRU00221"/>
    </source>
</evidence>
<dbReference type="PANTHER" id="PTHR23284:SF0">
    <property type="entry name" value="PROLACTIN REGULATORY ELEMENT-BINDING PROTEIN"/>
    <property type="match status" value="1"/>
</dbReference>
<proteinExistence type="predicted"/>
<feature type="transmembrane region" description="Helical" evidence="12">
    <location>
        <begin position="174"/>
        <end position="192"/>
    </location>
</feature>
<dbReference type="InterPro" id="IPR045260">
    <property type="entry name" value="Sec12-like"/>
</dbReference>
<evidence type="ECO:0000256" key="7">
    <source>
        <dbReference type="ARBA" id="ARBA00022892"/>
    </source>
</evidence>
<dbReference type="Gene3D" id="2.130.10.10">
    <property type="entry name" value="YVTN repeat-like/Quinoprotein amine dehydrogenase"/>
    <property type="match status" value="1"/>
</dbReference>
<dbReference type="SMART" id="SM00320">
    <property type="entry name" value="WD40"/>
    <property type="match status" value="2"/>
</dbReference>
<dbReference type="Pfam" id="PF00400">
    <property type="entry name" value="WD40"/>
    <property type="match status" value="1"/>
</dbReference>
<evidence type="ECO:0000256" key="10">
    <source>
        <dbReference type="ARBA" id="ARBA00023136"/>
    </source>
</evidence>
<accession>A0AAD7FUV6</accession>
<evidence type="ECO:0000256" key="4">
    <source>
        <dbReference type="ARBA" id="ARBA00022692"/>
    </source>
</evidence>
<keyword evidence="7" id="KW-0931">ER-Golgi transport</keyword>
<keyword evidence="14" id="KW-1185">Reference proteome</keyword>
<evidence type="ECO:0000256" key="6">
    <source>
        <dbReference type="ARBA" id="ARBA00022824"/>
    </source>
</evidence>
<dbReference type="GO" id="GO:0015031">
    <property type="term" value="P:protein transport"/>
    <property type="evidence" value="ECO:0007669"/>
    <property type="project" value="UniProtKB-KW"/>
</dbReference>
<evidence type="ECO:0000256" key="3">
    <source>
        <dbReference type="ARBA" id="ARBA00022574"/>
    </source>
</evidence>